<keyword evidence="4" id="KW-1185">Reference proteome</keyword>
<feature type="transmembrane region" description="Helical" evidence="1">
    <location>
        <begin position="72"/>
        <end position="91"/>
    </location>
</feature>
<accession>A0ABP6WBM0</accession>
<dbReference type="EMBL" id="BAAAYR010000001">
    <property type="protein sequence ID" value="GAA3549574.1"/>
    <property type="molecule type" value="Genomic_DNA"/>
</dbReference>
<evidence type="ECO:0000313" key="3">
    <source>
        <dbReference type="EMBL" id="GAA3549574.1"/>
    </source>
</evidence>
<dbReference type="InterPro" id="IPR000572">
    <property type="entry name" value="OxRdtase_Mopterin-bd_dom"/>
</dbReference>
<comment type="caution">
    <text evidence="3">The sequence shown here is derived from an EMBL/GenBank/DDBJ whole genome shotgun (WGS) entry which is preliminary data.</text>
</comment>
<keyword evidence="1" id="KW-1133">Transmembrane helix</keyword>
<dbReference type="Proteomes" id="UP001500767">
    <property type="component" value="Unassembled WGS sequence"/>
</dbReference>
<evidence type="ECO:0000256" key="1">
    <source>
        <dbReference type="SAM" id="Phobius"/>
    </source>
</evidence>
<dbReference type="Gene3D" id="3.90.420.10">
    <property type="entry name" value="Oxidoreductase, molybdopterin-binding domain"/>
    <property type="match status" value="1"/>
</dbReference>
<reference evidence="4" key="1">
    <citation type="journal article" date="2019" name="Int. J. Syst. Evol. Microbiol.">
        <title>The Global Catalogue of Microorganisms (GCM) 10K type strain sequencing project: providing services to taxonomists for standard genome sequencing and annotation.</title>
        <authorList>
            <consortium name="The Broad Institute Genomics Platform"/>
            <consortium name="The Broad Institute Genome Sequencing Center for Infectious Disease"/>
            <person name="Wu L."/>
            <person name="Ma J."/>
        </authorList>
    </citation>
    <scope>NUCLEOTIDE SEQUENCE [LARGE SCALE GENOMIC DNA]</scope>
    <source>
        <strain evidence="4">JCM 16540</strain>
    </source>
</reference>
<feature type="transmembrane region" description="Helical" evidence="1">
    <location>
        <begin position="41"/>
        <end position="60"/>
    </location>
</feature>
<protein>
    <recommendedName>
        <fullName evidence="2">Oxidoreductase molybdopterin-binding domain-containing protein</fullName>
    </recommendedName>
</protein>
<name>A0ABP6WBM0_9ACTN</name>
<sequence>MLRRAGRRTNLGLLLLLVGSFATGWVAFATAGVVSARVASVAHGVLGLGLVVLTPWKVVVARRAPRLTPASLGLAAVVVVCLVAGVVEVLAGPDVRGGGLTPIQVHVGAAFVIVAFLVEHVSRHWRPRLLRVSDLGRRRLLRTAAFGAGAGVTFLAVDVVGRLSGTNAARASTGSHPIAPADIPATTWLLDRVPVLDGATHRVNVGGTPLSVDDLDRRGGPVSARLDCTTGWYADAVWTGVALSDLLPAQALDVARSVLVTSVTGYRRRFPLDALPRLFLATRVEGTLLATGTGAPVRLVAPGHRGFWWVKWVASVELSTVPAAAQSPFPLQ</sequence>
<evidence type="ECO:0000259" key="2">
    <source>
        <dbReference type="Pfam" id="PF00174"/>
    </source>
</evidence>
<dbReference type="InterPro" id="IPR036374">
    <property type="entry name" value="OxRdtase_Mopterin-bd_sf"/>
</dbReference>
<evidence type="ECO:0000313" key="4">
    <source>
        <dbReference type="Proteomes" id="UP001500767"/>
    </source>
</evidence>
<keyword evidence="1" id="KW-0812">Transmembrane</keyword>
<proteinExistence type="predicted"/>
<keyword evidence="1" id="KW-0472">Membrane</keyword>
<gene>
    <name evidence="3" type="ORF">GCM10022197_00500</name>
</gene>
<organism evidence="3 4">
    <name type="scientific">Microlunatus spumicola</name>
    <dbReference type="NCBI Taxonomy" id="81499"/>
    <lineage>
        <taxon>Bacteria</taxon>
        <taxon>Bacillati</taxon>
        <taxon>Actinomycetota</taxon>
        <taxon>Actinomycetes</taxon>
        <taxon>Propionibacteriales</taxon>
        <taxon>Propionibacteriaceae</taxon>
        <taxon>Microlunatus</taxon>
    </lineage>
</organism>
<dbReference type="SUPFAM" id="SSF56524">
    <property type="entry name" value="Oxidoreductase molybdopterin-binding domain"/>
    <property type="match status" value="1"/>
</dbReference>
<feature type="transmembrane region" description="Helical" evidence="1">
    <location>
        <begin position="143"/>
        <end position="163"/>
    </location>
</feature>
<dbReference type="RefSeq" id="WP_204912771.1">
    <property type="nucleotide sequence ID" value="NZ_BAAAYR010000001.1"/>
</dbReference>
<feature type="transmembrane region" description="Helical" evidence="1">
    <location>
        <begin position="103"/>
        <end position="122"/>
    </location>
</feature>
<dbReference type="Pfam" id="PF00174">
    <property type="entry name" value="Oxidored_molyb"/>
    <property type="match status" value="1"/>
</dbReference>
<feature type="domain" description="Oxidoreductase molybdopterin-binding" evidence="2">
    <location>
        <begin position="193"/>
        <end position="322"/>
    </location>
</feature>